<organism evidence="4 5">
    <name type="scientific">Paractinoplanes ovalisporus</name>
    <dbReference type="NCBI Taxonomy" id="2810368"/>
    <lineage>
        <taxon>Bacteria</taxon>
        <taxon>Bacillati</taxon>
        <taxon>Actinomycetota</taxon>
        <taxon>Actinomycetes</taxon>
        <taxon>Micromonosporales</taxon>
        <taxon>Micromonosporaceae</taxon>
        <taxon>Paractinoplanes</taxon>
    </lineage>
</organism>
<comment type="caution">
    <text evidence="4">The sequence shown here is derived from an EMBL/GenBank/DDBJ whole genome shotgun (WGS) entry which is preliminary data.</text>
</comment>
<evidence type="ECO:0000313" key="4">
    <source>
        <dbReference type="EMBL" id="MBM2618877.1"/>
    </source>
</evidence>
<reference evidence="4 5" key="1">
    <citation type="submission" date="2021-01" db="EMBL/GenBank/DDBJ databases">
        <title>Actinoplanes sp. nov. LDG1-06 isolated from lichen.</title>
        <authorList>
            <person name="Saeng-In P."/>
            <person name="Phongsopitanun W."/>
            <person name="Kanchanasin P."/>
            <person name="Yuki M."/>
            <person name="Kudo T."/>
            <person name="Ohkuma M."/>
            <person name="Tanasupawat S."/>
        </authorList>
    </citation>
    <scope>NUCLEOTIDE SEQUENCE [LARGE SCALE GENOMIC DNA]</scope>
    <source>
        <strain evidence="4 5">LDG1-06</strain>
    </source>
</reference>
<dbReference type="CDD" id="cd07906">
    <property type="entry name" value="Adenylation_DNA_ligase_LigD_LigC"/>
    <property type="match status" value="1"/>
</dbReference>
<dbReference type="PANTHER" id="PTHR39465:SF1">
    <property type="entry name" value="DNA LIGASE D 3'-PHOSPHOESTERASE DOMAIN-CONTAINING PROTEIN"/>
    <property type="match status" value="1"/>
</dbReference>
<dbReference type="Pfam" id="PF13298">
    <property type="entry name" value="LigD_N"/>
    <property type="match status" value="1"/>
</dbReference>
<sequence length="355" mass="40035">MTDRLADYRRKRDASRTPEPVPKSHPGETDRQRFVIQQHHARSLHWDVRLERDGVLVSFAVPRGLPRDQGRNNLAKHTEDHPLEYLKFSGEIPAGEYGGGRMTIFDHGTYETGKWRDDEIGVTFHGDRTSGRYVFFQTGGNDWMVRRMDPPEPGWESMPEAVEPMLTTRAAKLPAPDDEWGFEMAWNGRRTTAYIDGGRVRLLDADGKDVTSWYPEIRPLGPQLAPVEAVLDGEIVTLPDITQLERRKEPKDAGAAKRAAERTPVHFLAYDLLWLEGHSTVEAVRYAERRELLEGLAINGDHWQTPPYFPGGGEFALEAAAAQGLGGIVAKRLDSPYLPGRRSRLWLEIKRPGGA</sequence>
<evidence type="ECO:0000313" key="5">
    <source>
        <dbReference type="Proteomes" id="UP000632138"/>
    </source>
</evidence>
<dbReference type="EMBL" id="JAENHP010000008">
    <property type="protein sequence ID" value="MBM2618877.1"/>
    <property type="molecule type" value="Genomic_DNA"/>
</dbReference>
<evidence type="ECO:0000256" key="1">
    <source>
        <dbReference type="SAM" id="MobiDB-lite"/>
    </source>
</evidence>
<gene>
    <name evidence="4" type="ORF">JIG36_25285</name>
</gene>
<feature type="domain" description="ATP-dependent DNA ligase family profile" evidence="2">
    <location>
        <begin position="177"/>
        <end position="350"/>
    </location>
</feature>
<name>A0ABS2AGD8_9ACTN</name>
<feature type="domain" description="DNA ligase D 3'-phosphoesterase" evidence="3">
    <location>
        <begin position="37"/>
        <end position="136"/>
    </location>
</feature>
<dbReference type="PANTHER" id="PTHR39465">
    <property type="entry name" value="DNA LIGASE D, 3'-PHOSPHOESTERASE DOMAIN"/>
    <property type="match status" value="1"/>
</dbReference>
<dbReference type="Pfam" id="PF01068">
    <property type="entry name" value="DNA_ligase_A_M"/>
    <property type="match status" value="1"/>
</dbReference>
<dbReference type="Gene3D" id="3.30.470.30">
    <property type="entry name" value="DNA ligase/mRNA capping enzyme"/>
    <property type="match status" value="1"/>
</dbReference>
<keyword evidence="5" id="KW-1185">Reference proteome</keyword>
<dbReference type="SUPFAM" id="SSF56091">
    <property type="entry name" value="DNA ligase/mRNA capping enzyme, catalytic domain"/>
    <property type="match status" value="1"/>
</dbReference>
<feature type="region of interest" description="Disordered" evidence="1">
    <location>
        <begin position="1"/>
        <end position="30"/>
    </location>
</feature>
<dbReference type="NCBIfam" id="TIGR02777">
    <property type="entry name" value="LigD_PE_dom"/>
    <property type="match status" value="1"/>
</dbReference>
<proteinExistence type="predicted"/>
<dbReference type="InterPro" id="IPR014144">
    <property type="entry name" value="LigD_PE_domain"/>
</dbReference>
<dbReference type="Gene3D" id="3.30.1490.70">
    <property type="match status" value="1"/>
</dbReference>
<dbReference type="GO" id="GO:0016874">
    <property type="term" value="F:ligase activity"/>
    <property type="evidence" value="ECO:0007669"/>
    <property type="project" value="UniProtKB-KW"/>
</dbReference>
<evidence type="ECO:0000259" key="3">
    <source>
        <dbReference type="Pfam" id="PF13298"/>
    </source>
</evidence>
<keyword evidence="4" id="KW-0436">Ligase</keyword>
<feature type="compositionally biased region" description="Basic and acidic residues" evidence="1">
    <location>
        <begin position="1"/>
        <end position="16"/>
    </location>
</feature>
<dbReference type="InterPro" id="IPR012310">
    <property type="entry name" value="DNA_ligase_ATP-dep_cent"/>
</dbReference>
<accession>A0ABS2AGD8</accession>
<protein>
    <submittedName>
        <fullName evidence="4">ATP-dependent DNA ligase</fullName>
    </submittedName>
</protein>
<dbReference type="Proteomes" id="UP000632138">
    <property type="component" value="Unassembled WGS sequence"/>
</dbReference>
<evidence type="ECO:0000259" key="2">
    <source>
        <dbReference type="Pfam" id="PF01068"/>
    </source>
</evidence>
<dbReference type="RefSeq" id="WP_203378882.1">
    <property type="nucleotide sequence ID" value="NZ_JAENHP010000008.1"/>
</dbReference>